<feature type="domain" description="Protein kinase" evidence="1">
    <location>
        <begin position="81"/>
        <end position="287"/>
    </location>
</feature>
<dbReference type="AlphaFoldDB" id="A0A6A0A611"/>
<dbReference type="EMBL" id="BLLF01003687">
    <property type="protein sequence ID" value="GFH27956.1"/>
    <property type="molecule type" value="Genomic_DNA"/>
</dbReference>
<evidence type="ECO:0000313" key="3">
    <source>
        <dbReference type="Proteomes" id="UP000485058"/>
    </source>
</evidence>
<dbReference type="Gene3D" id="3.30.200.20">
    <property type="entry name" value="Phosphorylase Kinase, domain 1"/>
    <property type="match status" value="1"/>
</dbReference>
<dbReference type="InterPro" id="IPR008271">
    <property type="entry name" value="Ser/Thr_kinase_AS"/>
</dbReference>
<reference evidence="2 3" key="1">
    <citation type="submission" date="2020-02" db="EMBL/GenBank/DDBJ databases">
        <title>Draft genome sequence of Haematococcus lacustris strain NIES-144.</title>
        <authorList>
            <person name="Morimoto D."/>
            <person name="Nakagawa S."/>
            <person name="Yoshida T."/>
            <person name="Sawayama S."/>
        </authorList>
    </citation>
    <scope>NUCLEOTIDE SEQUENCE [LARGE SCALE GENOMIC DNA]</scope>
    <source>
        <strain evidence="2 3">NIES-144</strain>
    </source>
</reference>
<evidence type="ECO:0000259" key="1">
    <source>
        <dbReference type="PROSITE" id="PS50011"/>
    </source>
</evidence>
<dbReference type="GO" id="GO:0004674">
    <property type="term" value="F:protein serine/threonine kinase activity"/>
    <property type="evidence" value="ECO:0007669"/>
    <property type="project" value="TreeGrafter"/>
</dbReference>
<keyword evidence="2" id="KW-0808">Transferase</keyword>
<dbReference type="PROSITE" id="PS00108">
    <property type="entry name" value="PROTEIN_KINASE_ST"/>
    <property type="match status" value="1"/>
</dbReference>
<dbReference type="InterPro" id="IPR011009">
    <property type="entry name" value="Kinase-like_dom_sf"/>
</dbReference>
<dbReference type="InterPro" id="IPR001245">
    <property type="entry name" value="Ser-Thr/Tyr_kinase_cat_dom"/>
</dbReference>
<dbReference type="SUPFAM" id="SSF56112">
    <property type="entry name" value="Protein kinase-like (PK-like)"/>
    <property type="match status" value="1"/>
</dbReference>
<dbReference type="Gene3D" id="1.10.510.10">
    <property type="entry name" value="Transferase(Phosphotransferase) domain 1"/>
    <property type="match status" value="1"/>
</dbReference>
<sequence length="287" mass="31065">MQHEEAQSHAAPIHEDVLAEQQQLVQQLLLAGDEEATCTCSPSVLKLALGDLQVSADIQAQLRQLLSLGQQQHWLLDCSKVVLGEAMGQGTFGTAYRATLNASEVAVKVVHVAHEAALLNLLREVEVLAAVRHPCVLRFLGLGVAGPAQFWLLTEFMAGGNLEAWLAKEEVVAVPRQQQGVQLGGQRQGQGSAGGGLAAAKGPARRFAERLRIVLQVAQGLAALHRQNPPVLHRDLKPTNVFVDSRLHARVAQAAAQLDKEDFKLNIPSSWPFSLQTSLRFSARCML</sequence>
<dbReference type="GO" id="GO:0005524">
    <property type="term" value="F:ATP binding"/>
    <property type="evidence" value="ECO:0007669"/>
    <property type="project" value="InterPro"/>
</dbReference>
<comment type="caution">
    <text evidence="2">The sequence shown here is derived from an EMBL/GenBank/DDBJ whole genome shotgun (WGS) entry which is preliminary data.</text>
</comment>
<gene>
    <name evidence="2" type="ORF">HaLaN_26357</name>
</gene>
<accession>A0A6A0A611</accession>
<dbReference type="SMART" id="SM00220">
    <property type="entry name" value="S_TKc"/>
    <property type="match status" value="1"/>
</dbReference>
<keyword evidence="3" id="KW-1185">Reference proteome</keyword>
<protein>
    <submittedName>
        <fullName evidence="2">Protein kinase domain-containing protein</fullName>
    </submittedName>
</protein>
<proteinExistence type="predicted"/>
<dbReference type="InterPro" id="IPR051681">
    <property type="entry name" value="Ser/Thr_Kinases-Pseudokinases"/>
</dbReference>
<keyword evidence="2" id="KW-0418">Kinase</keyword>
<dbReference type="Pfam" id="PF07714">
    <property type="entry name" value="PK_Tyr_Ser-Thr"/>
    <property type="match status" value="1"/>
</dbReference>
<dbReference type="PANTHER" id="PTHR44329">
    <property type="entry name" value="SERINE/THREONINE-PROTEIN KINASE TNNI3K-RELATED"/>
    <property type="match status" value="1"/>
</dbReference>
<evidence type="ECO:0000313" key="2">
    <source>
        <dbReference type="EMBL" id="GFH27956.1"/>
    </source>
</evidence>
<organism evidence="2 3">
    <name type="scientific">Haematococcus lacustris</name>
    <name type="common">Green alga</name>
    <name type="synonym">Haematococcus pluvialis</name>
    <dbReference type="NCBI Taxonomy" id="44745"/>
    <lineage>
        <taxon>Eukaryota</taxon>
        <taxon>Viridiplantae</taxon>
        <taxon>Chlorophyta</taxon>
        <taxon>core chlorophytes</taxon>
        <taxon>Chlorophyceae</taxon>
        <taxon>CS clade</taxon>
        <taxon>Chlamydomonadales</taxon>
        <taxon>Haematococcaceae</taxon>
        <taxon>Haematococcus</taxon>
    </lineage>
</organism>
<name>A0A6A0A611_HAELA</name>
<dbReference type="Proteomes" id="UP000485058">
    <property type="component" value="Unassembled WGS sequence"/>
</dbReference>
<dbReference type="PROSITE" id="PS50011">
    <property type="entry name" value="PROTEIN_KINASE_DOM"/>
    <property type="match status" value="1"/>
</dbReference>
<dbReference type="InterPro" id="IPR000719">
    <property type="entry name" value="Prot_kinase_dom"/>
</dbReference>
<dbReference type="PANTHER" id="PTHR44329:SF11">
    <property type="entry name" value="OS09G0443600 PROTEIN"/>
    <property type="match status" value="1"/>
</dbReference>